<dbReference type="FunFam" id="3.20.20.140:FF:000005">
    <property type="entry name" value="TatD family hydrolase"/>
    <property type="match status" value="1"/>
</dbReference>
<name>A0A1C2FYX1_9GAMM</name>
<dbReference type="InterPro" id="IPR018228">
    <property type="entry name" value="DNase_TatD-rel_CS"/>
</dbReference>
<gene>
    <name evidence="4" type="ORF">C4900_09850</name>
</gene>
<dbReference type="GO" id="GO:0016788">
    <property type="term" value="F:hydrolase activity, acting on ester bonds"/>
    <property type="evidence" value="ECO:0007669"/>
    <property type="project" value="InterPro"/>
</dbReference>
<dbReference type="Proteomes" id="UP000253250">
    <property type="component" value="Unassembled WGS sequence"/>
</dbReference>
<dbReference type="PROSITE" id="PS01091">
    <property type="entry name" value="TATD_3"/>
    <property type="match status" value="1"/>
</dbReference>
<dbReference type="AlphaFoldDB" id="A0A1C2FYX1"/>
<dbReference type="OrthoDB" id="9810005at2"/>
<dbReference type="Gene3D" id="3.20.20.140">
    <property type="entry name" value="Metal-dependent hydrolases"/>
    <property type="match status" value="1"/>
</dbReference>
<dbReference type="EMBL" id="PSYR01000002">
    <property type="protein sequence ID" value="RCN56155.1"/>
    <property type="molecule type" value="Genomic_DNA"/>
</dbReference>
<dbReference type="Pfam" id="PF01026">
    <property type="entry name" value="TatD_DNase"/>
    <property type="match status" value="1"/>
</dbReference>
<proteinExistence type="inferred from homology"/>
<dbReference type="PANTHER" id="PTHR46124">
    <property type="entry name" value="D-AMINOACYL-TRNA DEACYLASE"/>
    <property type="match status" value="1"/>
</dbReference>
<dbReference type="GO" id="GO:0046872">
    <property type="term" value="F:metal ion binding"/>
    <property type="evidence" value="ECO:0007669"/>
    <property type="project" value="UniProtKB-KW"/>
</dbReference>
<accession>A0A1C2FYX1</accession>
<comment type="caution">
    <text evidence="4">The sequence shown here is derived from an EMBL/GenBank/DDBJ whole genome shotgun (WGS) entry which is preliminary data.</text>
</comment>
<dbReference type="PIRSF" id="PIRSF005902">
    <property type="entry name" value="DNase_TatD"/>
    <property type="match status" value="1"/>
</dbReference>
<dbReference type="InterPro" id="IPR001130">
    <property type="entry name" value="TatD-like"/>
</dbReference>
<evidence type="ECO:0000256" key="3">
    <source>
        <dbReference type="ARBA" id="ARBA00022801"/>
    </source>
</evidence>
<keyword evidence="2" id="KW-0479">Metal-binding</keyword>
<dbReference type="InterPro" id="IPR015991">
    <property type="entry name" value="TatD/YcfH-like"/>
</dbReference>
<dbReference type="GO" id="GO:0005829">
    <property type="term" value="C:cytosol"/>
    <property type="evidence" value="ECO:0007669"/>
    <property type="project" value="TreeGrafter"/>
</dbReference>
<protein>
    <submittedName>
        <fullName evidence="4">TatD family deoxyribonuclease</fullName>
    </submittedName>
</protein>
<dbReference type="GO" id="GO:0004536">
    <property type="term" value="F:DNA nuclease activity"/>
    <property type="evidence" value="ECO:0007669"/>
    <property type="project" value="InterPro"/>
</dbReference>
<sequence>MPLVDSHCHLHFAPLRDDIDAILARAHERGVSHMLCVSVGLSDIGPIQDIMRRDPSVFGSVGIHPNEAGGTDSLFDTLTHLGAYEGIVALGETGLDYYRLEGQDVTRQQTQFRQHIAAARRVAKPLIIHTREAAADTLQILRDEHACDIGGVLHCFTESADFARQVLDLNFYISFSGIVTFKNAQALRDVARLVPEDRLLIETDAPYLAPVPHRGQPNEPSYVSHVAQCLADVRGVSRERIAETTAHNFFRLFKDAVPVDPASAGLGASPVIATEPSHG</sequence>
<evidence type="ECO:0000313" key="4">
    <source>
        <dbReference type="EMBL" id="RCN56155.1"/>
    </source>
</evidence>
<keyword evidence="5" id="KW-1185">Reference proteome</keyword>
<dbReference type="PANTHER" id="PTHR46124:SF2">
    <property type="entry name" value="D-AMINOACYL-TRNA DEACYLASE"/>
    <property type="match status" value="1"/>
</dbReference>
<organism evidence="4 5">
    <name type="scientific">Acidiferrobacter thiooxydans</name>
    <dbReference type="NCBI Taxonomy" id="163359"/>
    <lineage>
        <taxon>Bacteria</taxon>
        <taxon>Pseudomonadati</taxon>
        <taxon>Pseudomonadota</taxon>
        <taxon>Gammaproteobacteria</taxon>
        <taxon>Acidiferrobacterales</taxon>
        <taxon>Acidiferrobacteraceae</taxon>
        <taxon>Acidiferrobacter</taxon>
    </lineage>
</organism>
<dbReference type="STRING" id="163359.A9R16_02365"/>
<keyword evidence="3" id="KW-0378">Hydrolase</keyword>
<dbReference type="SUPFAM" id="SSF51556">
    <property type="entry name" value="Metallo-dependent hydrolases"/>
    <property type="match status" value="1"/>
</dbReference>
<evidence type="ECO:0000313" key="5">
    <source>
        <dbReference type="Proteomes" id="UP000253250"/>
    </source>
</evidence>
<comment type="similarity">
    <text evidence="1">Belongs to the metallo-dependent hydrolases superfamily. TatD-type hydrolase family.</text>
</comment>
<dbReference type="CDD" id="cd01310">
    <property type="entry name" value="TatD_DNAse"/>
    <property type="match status" value="1"/>
</dbReference>
<evidence type="ECO:0000256" key="2">
    <source>
        <dbReference type="ARBA" id="ARBA00022723"/>
    </source>
</evidence>
<dbReference type="InterPro" id="IPR032466">
    <property type="entry name" value="Metal_Hydrolase"/>
</dbReference>
<dbReference type="NCBIfam" id="TIGR00010">
    <property type="entry name" value="YchF/TatD family DNA exonuclease"/>
    <property type="match status" value="1"/>
</dbReference>
<evidence type="ECO:0000256" key="1">
    <source>
        <dbReference type="ARBA" id="ARBA00009275"/>
    </source>
</evidence>
<reference evidence="4 5" key="1">
    <citation type="submission" date="2018-02" db="EMBL/GenBank/DDBJ databases">
        <title>Insights into the biology of acidophilic members of the Acidiferrobacteraceae family derived from comparative genomic analyses.</title>
        <authorList>
            <person name="Issotta F."/>
            <person name="Thyssen C."/>
            <person name="Mena C."/>
            <person name="Moya A."/>
            <person name="Bellenberg S."/>
            <person name="Sproer C."/>
            <person name="Covarrubias P.C."/>
            <person name="Sand W."/>
            <person name="Quatrini R."/>
            <person name="Vera M."/>
        </authorList>
    </citation>
    <scope>NUCLEOTIDE SEQUENCE [LARGE SCALE GENOMIC DNA]</scope>
    <source>
        <strain evidence="5">m-1</strain>
    </source>
</reference>
<dbReference type="RefSeq" id="WP_065971725.1">
    <property type="nucleotide sequence ID" value="NZ_CP080624.1"/>
</dbReference>